<name>A0A0F0GFI9_LENAE</name>
<feature type="transmembrane region" description="Helical" evidence="1">
    <location>
        <begin position="79"/>
        <end position="99"/>
    </location>
</feature>
<dbReference type="EMBL" id="JYJG01000446">
    <property type="protein sequence ID" value="KJK35147.1"/>
    <property type="molecule type" value="Genomic_DNA"/>
</dbReference>
<keyword evidence="1" id="KW-0812">Transmembrane</keyword>
<feature type="transmembrane region" description="Helical" evidence="1">
    <location>
        <begin position="55"/>
        <end position="73"/>
    </location>
</feature>
<evidence type="ECO:0000313" key="3">
    <source>
        <dbReference type="Proteomes" id="UP000033393"/>
    </source>
</evidence>
<keyword evidence="1" id="KW-1133">Transmembrane helix</keyword>
<gene>
    <name evidence="2" type="ORF">UK23_43105</name>
</gene>
<dbReference type="Proteomes" id="UP000033393">
    <property type="component" value="Unassembled WGS sequence"/>
</dbReference>
<proteinExistence type="predicted"/>
<organism evidence="2 3">
    <name type="scientific">Lentzea aerocolonigenes</name>
    <name type="common">Lechevalieria aerocolonigenes</name>
    <name type="synonym">Saccharothrix aerocolonigenes</name>
    <dbReference type="NCBI Taxonomy" id="68170"/>
    <lineage>
        <taxon>Bacteria</taxon>
        <taxon>Bacillati</taxon>
        <taxon>Actinomycetota</taxon>
        <taxon>Actinomycetes</taxon>
        <taxon>Pseudonocardiales</taxon>
        <taxon>Pseudonocardiaceae</taxon>
        <taxon>Lentzea</taxon>
    </lineage>
</organism>
<keyword evidence="3" id="KW-1185">Reference proteome</keyword>
<accession>A0A0F0GFI9</accession>
<dbReference type="RefSeq" id="WP_045317615.1">
    <property type="nucleotide sequence ID" value="NZ_JYJG01000446.1"/>
</dbReference>
<keyword evidence="1" id="KW-0472">Membrane</keyword>
<reference evidence="2 3" key="1">
    <citation type="submission" date="2015-02" db="EMBL/GenBank/DDBJ databases">
        <authorList>
            <person name="Ju K.-S."/>
            <person name="Doroghazi J.R."/>
            <person name="Metcalf W."/>
        </authorList>
    </citation>
    <scope>NUCLEOTIDE SEQUENCE [LARGE SCALE GENOMIC DNA]</scope>
    <source>
        <strain evidence="2 3">NRRL B-16140</strain>
    </source>
</reference>
<feature type="transmembrane region" description="Helical" evidence="1">
    <location>
        <begin position="28"/>
        <end position="48"/>
    </location>
</feature>
<dbReference type="AlphaFoldDB" id="A0A0F0GFI9"/>
<protein>
    <submittedName>
        <fullName evidence="2">Uncharacterized protein</fullName>
    </submittedName>
</protein>
<evidence type="ECO:0000313" key="2">
    <source>
        <dbReference type="EMBL" id="KJK35147.1"/>
    </source>
</evidence>
<sequence>AYYFPTDPAVDAAAGNAVIQAANNDAHLFALMIPGAALVLLGTVLQCVGLLRSRAVPKWVPIAALTIVLTFVIPGNGLAGLLTSIPMAAAGIGLGYCAWRSSAAAV</sequence>
<comment type="caution">
    <text evidence="2">The sequence shown here is derived from an EMBL/GenBank/DDBJ whole genome shotgun (WGS) entry which is preliminary data.</text>
</comment>
<feature type="non-terminal residue" evidence="2">
    <location>
        <position position="1"/>
    </location>
</feature>
<evidence type="ECO:0000256" key="1">
    <source>
        <dbReference type="SAM" id="Phobius"/>
    </source>
</evidence>